<feature type="compositionally biased region" description="Low complexity" evidence="13">
    <location>
        <begin position="162"/>
        <end position="175"/>
    </location>
</feature>
<dbReference type="PROSITE" id="PS50014">
    <property type="entry name" value="BROMODOMAIN_2"/>
    <property type="match status" value="1"/>
</dbReference>
<dbReference type="EC" id="2.3.1.48" evidence="3"/>
<dbReference type="PANTHER" id="PTHR45750:SF3">
    <property type="entry name" value="HISTONE ACETYLTRANSFERASE"/>
    <property type="match status" value="1"/>
</dbReference>
<comment type="subcellular location">
    <subcellularLocation>
        <location evidence="1">Nucleus</location>
    </subcellularLocation>
</comment>
<dbReference type="OrthoDB" id="1937912at2759"/>
<dbReference type="Pfam" id="PF00439">
    <property type="entry name" value="Bromodomain"/>
    <property type="match status" value="1"/>
</dbReference>
<organism evidence="16 17">
    <name type="scientific">Gymnopus androsaceus JB14</name>
    <dbReference type="NCBI Taxonomy" id="1447944"/>
    <lineage>
        <taxon>Eukaryota</taxon>
        <taxon>Fungi</taxon>
        <taxon>Dikarya</taxon>
        <taxon>Basidiomycota</taxon>
        <taxon>Agaricomycotina</taxon>
        <taxon>Agaricomycetes</taxon>
        <taxon>Agaricomycetidae</taxon>
        <taxon>Agaricales</taxon>
        <taxon>Marasmiineae</taxon>
        <taxon>Omphalotaceae</taxon>
        <taxon>Gymnopus</taxon>
    </lineage>
</organism>
<evidence type="ECO:0000313" key="17">
    <source>
        <dbReference type="Proteomes" id="UP000799118"/>
    </source>
</evidence>
<feature type="compositionally biased region" description="Acidic residues" evidence="13">
    <location>
        <begin position="193"/>
        <end position="204"/>
    </location>
</feature>
<evidence type="ECO:0000256" key="13">
    <source>
        <dbReference type="SAM" id="MobiDB-lite"/>
    </source>
</evidence>
<feature type="compositionally biased region" description="Low complexity" evidence="13">
    <location>
        <begin position="221"/>
        <end position="235"/>
    </location>
</feature>
<dbReference type="InterPro" id="IPR036427">
    <property type="entry name" value="Bromodomain-like_sf"/>
</dbReference>
<evidence type="ECO:0000256" key="1">
    <source>
        <dbReference type="ARBA" id="ARBA00004123"/>
    </source>
</evidence>
<dbReference type="SMART" id="SM00297">
    <property type="entry name" value="BROMO"/>
    <property type="match status" value="1"/>
</dbReference>
<evidence type="ECO:0000256" key="9">
    <source>
        <dbReference type="ARBA" id="ARBA00023163"/>
    </source>
</evidence>
<dbReference type="Gene3D" id="3.40.630.30">
    <property type="match status" value="1"/>
</dbReference>
<keyword evidence="6" id="KW-0805">Transcription regulation</keyword>
<keyword evidence="8" id="KW-0010">Activator</keyword>
<dbReference type="GO" id="GO:0045944">
    <property type="term" value="P:positive regulation of transcription by RNA polymerase II"/>
    <property type="evidence" value="ECO:0007669"/>
    <property type="project" value="TreeGrafter"/>
</dbReference>
<evidence type="ECO:0000256" key="5">
    <source>
        <dbReference type="ARBA" id="ARBA00022853"/>
    </source>
</evidence>
<evidence type="ECO:0000256" key="7">
    <source>
        <dbReference type="ARBA" id="ARBA00023117"/>
    </source>
</evidence>
<evidence type="ECO:0000259" key="14">
    <source>
        <dbReference type="PROSITE" id="PS50014"/>
    </source>
</evidence>
<evidence type="ECO:0000256" key="8">
    <source>
        <dbReference type="ARBA" id="ARBA00023159"/>
    </source>
</evidence>
<dbReference type="AlphaFoldDB" id="A0A6A4IG14"/>
<name>A0A6A4IG14_9AGAR</name>
<keyword evidence="5" id="KW-0156">Chromatin regulator</keyword>
<dbReference type="EMBL" id="ML769383">
    <property type="protein sequence ID" value="KAE9411282.1"/>
    <property type="molecule type" value="Genomic_DNA"/>
</dbReference>
<dbReference type="InterPro" id="IPR000182">
    <property type="entry name" value="GNAT_dom"/>
</dbReference>
<feature type="domain" description="N-acetyltransferase" evidence="15">
    <location>
        <begin position="301"/>
        <end position="454"/>
    </location>
</feature>
<dbReference type="PRINTS" id="PR00503">
    <property type="entry name" value="BROMODOMAIN"/>
</dbReference>
<keyword evidence="17" id="KW-1185">Reference proteome</keyword>
<dbReference type="InterPro" id="IPR001487">
    <property type="entry name" value="Bromodomain"/>
</dbReference>
<feature type="domain" description="Bromo" evidence="14">
    <location>
        <begin position="549"/>
        <end position="619"/>
    </location>
</feature>
<dbReference type="PROSITE" id="PS00633">
    <property type="entry name" value="BROMODOMAIN_1"/>
    <property type="match status" value="1"/>
</dbReference>
<dbReference type="CDD" id="cd05509">
    <property type="entry name" value="Bromo_gcn5_like"/>
    <property type="match status" value="1"/>
</dbReference>
<evidence type="ECO:0000256" key="6">
    <source>
        <dbReference type="ARBA" id="ARBA00023015"/>
    </source>
</evidence>
<comment type="similarity">
    <text evidence="2">Belongs to the acetyltransferase family. GCN5 subfamily.</text>
</comment>
<keyword evidence="10" id="KW-0539">Nucleus</keyword>
<dbReference type="PROSITE" id="PS51186">
    <property type="entry name" value="GNAT"/>
    <property type="match status" value="1"/>
</dbReference>
<keyword evidence="11" id="KW-0012">Acyltransferase</keyword>
<dbReference type="SUPFAM" id="SSF55729">
    <property type="entry name" value="Acyl-CoA N-acyltransferases (Nat)"/>
    <property type="match status" value="1"/>
</dbReference>
<sequence length="641" mass="71876">MKFAYPTSNSFDDLTPQQTALKISRHCPCTVCGTCKGLHPSIGVHVVLDDGSEESLLGDLGQYGSDDDEDGSSLPPYLDICACGHTVAEHGANETEIGSEEYRRRVLYAIRIDENLQDEGKLLDFAYTDPDVDSLRARMTTAPMSMIAPSHPSDSPHQAGKSPPVSSPSSSILSDLPPPHKKRRISMSSLSGEEADGDDDDEEPLATRMVQKTAVSKSPKKPFAGKGAKSAPAAGRMPIANGKTNGFVEPELRIKIEDRMDDAQLDRLATGVPVDSETTAPPVKTEKAATVELRKGIIQLMPVQNDRQPRSMVLMTGLKTLFQKQLPKMPREYIARLVYDSNSRALAIVKRGYKVVGGICFRPFPHRGFAEIVFFATASVDQIKGYGGMLMDYYKMHIRNVYPGMNHFLTYADNYAVGYFEKQGFSKEITLDRSVWAGYIKDYEGGTIMQCTMLNKVDYLDKANILAQQQDAIMSKIRQMSRSHIVHPGLPQFQEGAPENITVEPQDVPGLRETGWTPQWLKIRIYSLARLVPKSPDRHFMDRLLKDMQEHNQAWPFLHPVSAEDVADYYDCIKNPMDFSTMDHKLDNNQYPTVEDFVSDARLVFDNCRLYNSEDSVYHKCANALERFLNEQLKDRIKRES</sequence>
<dbReference type="Proteomes" id="UP000799118">
    <property type="component" value="Unassembled WGS sequence"/>
</dbReference>
<evidence type="ECO:0000256" key="2">
    <source>
        <dbReference type="ARBA" id="ARBA00008607"/>
    </source>
</evidence>
<protein>
    <recommendedName>
        <fullName evidence="3">histone acetyltransferase</fullName>
        <ecNumber evidence="3">2.3.1.48</ecNumber>
    </recommendedName>
</protein>
<dbReference type="PANTHER" id="PTHR45750">
    <property type="entry name" value="GH11602P"/>
    <property type="match status" value="1"/>
</dbReference>
<evidence type="ECO:0000256" key="3">
    <source>
        <dbReference type="ARBA" id="ARBA00013184"/>
    </source>
</evidence>
<keyword evidence="4" id="KW-0808">Transferase</keyword>
<gene>
    <name evidence="16" type="ORF">BT96DRAFT_911901</name>
</gene>
<evidence type="ECO:0000256" key="12">
    <source>
        <dbReference type="PROSITE-ProRule" id="PRU00035"/>
    </source>
</evidence>
<reference evidence="16" key="1">
    <citation type="journal article" date="2019" name="Environ. Microbiol.">
        <title>Fungal ecological strategies reflected in gene transcription - a case study of two litter decomposers.</title>
        <authorList>
            <person name="Barbi F."/>
            <person name="Kohler A."/>
            <person name="Barry K."/>
            <person name="Baskaran P."/>
            <person name="Daum C."/>
            <person name="Fauchery L."/>
            <person name="Ihrmark K."/>
            <person name="Kuo A."/>
            <person name="LaButti K."/>
            <person name="Lipzen A."/>
            <person name="Morin E."/>
            <person name="Grigoriev I.V."/>
            <person name="Henrissat B."/>
            <person name="Lindahl B."/>
            <person name="Martin F."/>
        </authorList>
    </citation>
    <scope>NUCLEOTIDE SEQUENCE</scope>
    <source>
        <strain evidence="16">JB14</strain>
    </source>
</reference>
<dbReference type="InterPro" id="IPR037800">
    <property type="entry name" value="GCN5"/>
</dbReference>
<keyword evidence="9" id="KW-0804">Transcription</keyword>
<evidence type="ECO:0000256" key="11">
    <source>
        <dbReference type="ARBA" id="ARBA00023315"/>
    </source>
</evidence>
<dbReference type="GO" id="GO:0005634">
    <property type="term" value="C:nucleus"/>
    <property type="evidence" value="ECO:0007669"/>
    <property type="project" value="UniProtKB-SubCell"/>
</dbReference>
<dbReference type="Pfam" id="PF00583">
    <property type="entry name" value="Acetyltransf_1"/>
    <property type="match status" value="1"/>
</dbReference>
<dbReference type="SUPFAM" id="SSF47370">
    <property type="entry name" value="Bromodomain"/>
    <property type="match status" value="1"/>
</dbReference>
<evidence type="ECO:0000256" key="10">
    <source>
        <dbReference type="ARBA" id="ARBA00023242"/>
    </source>
</evidence>
<proteinExistence type="inferred from homology"/>
<evidence type="ECO:0000256" key="4">
    <source>
        <dbReference type="ARBA" id="ARBA00022679"/>
    </source>
</evidence>
<dbReference type="InterPro" id="IPR016181">
    <property type="entry name" value="Acyl_CoA_acyltransferase"/>
</dbReference>
<dbReference type="InterPro" id="IPR018359">
    <property type="entry name" value="Bromodomain_CS"/>
</dbReference>
<evidence type="ECO:0000313" key="16">
    <source>
        <dbReference type="EMBL" id="KAE9411282.1"/>
    </source>
</evidence>
<dbReference type="Gene3D" id="1.20.920.10">
    <property type="entry name" value="Bromodomain-like"/>
    <property type="match status" value="1"/>
</dbReference>
<evidence type="ECO:0000259" key="15">
    <source>
        <dbReference type="PROSITE" id="PS51186"/>
    </source>
</evidence>
<feature type="region of interest" description="Disordered" evidence="13">
    <location>
        <begin position="145"/>
        <end position="244"/>
    </location>
</feature>
<dbReference type="GO" id="GO:0010484">
    <property type="term" value="F:histone H3 acetyltransferase activity"/>
    <property type="evidence" value="ECO:0007669"/>
    <property type="project" value="TreeGrafter"/>
</dbReference>
<dbReference type="GO" id="GO:0000123">
    <property type="term" value="C:histone acetyltransferase complex"/>
    <property type="evidence" value="ECO:0007669"/>
    <property type="project" value="TreeGrafter"/>
</dbReference>
<keyword evidence="7 12" id="KW-0103">Bromodomain</keyword>
<accession>A0A6A4IG14</accession>